<accession>A0AAD8UWU1</accession>
<evidence type="ECO:0000256" key="1">
    <source>
        <dbReference type="SAM" id="MobiDB-lite"/>
    </source>
</evidence>
<feature type="compositionally biased region" description="Low complexity" evidence="1">
    <location>
        <begin position="13"/>
        <end position="22"/>
    </location>
</feature>
<reference evidence="2" key="1">
    <citation type="submission" date="2021-06" db="EMBL/GenBank/DDBJ databases">
        <title>Comparative genomics, transcriptomics and evolutionary studies reveal genomic signatures of adaptation to plant cell wall in hemibiotrophic fungi.</title>
        <authorList>
            <consortium name="DOE Joint Genome Institute"/>
            <person name="Baroncelli R."/>
            <person name="Diaz J.F."/>
            <person name="Benocci T."/>
            <person name="Peng M."/>
            <person name="Battaglia E."/>
            <person name="Haridas S."/>
            <person name="Andreopoulos W."/>
            <person name="Labutti K."/>
            <person name="Pangilinan J."/>
            <person name="Floch G.L."/>
            <person name="Makela M.R."/>
            <person name="Henrissat B."/>
            <person name="Grigoriev I.V."/>
            <person name="Crouch J.A."/>
            <person name="De Vries R.P."/>
            <person name="Sukno S.A."/>
            <person name="Thon M.R."/>
        </authorList>
    </citation>
    <scope>NUCLEOTIDE SEQUENCE</scope>
    <source>
        <strain evidence="2">CBS 125086</strain>
    </source>
</reference>
<dbReference type="AlphaFoldDB" id="A0AAD8UWU1"/>
<dbReference type="InterPro" id="IPR038883">
    <property type="entry name" value="AN11006-like"/>
</dbReference>
<gene>
    <name evidence="2" type="ORF">LY79DRAFT_674447</name>
</gene>
<feature type="region of interest" description="Disordered" evidence="1">
    <location>
        <begin position="1"/>
        <end position="22"/>
    </location>
</feature>
<dbReference type="RefSeq" id="XP_060407995.1">
    <property type="nucleotide sequence ID" value="XM_060564307.1"/>
</dbReference>
<organism evidence="2 3">
    <name type="scientific">Colletotrichum navitas</name>
    <dbReference type="NCBI Taxonomy" id="681940"/>
    <lineage>
        <taxon>Eukaryota</taxon>
        <taxon>Fungi</taxon>
        <taxon>Dikarya</taxon>
        <taxon>Ascomycota</taxon>
        <taxon>Pezizomycotina</taxon>
        <taxon>Sordariomycetes</taxon>
        <taxon>Hypocreomycetidae</taxon>
        <taxon>Glomerellales</taxon>
        <taxon>Glomerellaceae</taxon>
        <taxon>Colletotrichum</taxon>
        <taxon>Colletotrichum graminicola species complex</taxon>
    </lineage>
</organism>
<keyword evidence="3" id="KW-1185">Reference proteome</keyword>
<evidence type="ECO:0000313" key="2">
    <source>
        <dbReference type="EMBL" id="KAK1569790.1"/>
    </source>
</evidence>
<dbReference type="GeneID" id="85448547"/>
<sequence length="318" mass="35583">MVRRGKISRAAGPSLDPTPITSTLTTPLSSAYPSTYASEAELDALGDSIGSLTLSERRAARKRAKPFAFMALPSELRLKVYDYYFEGGGGVVDLDPDNYKNFHKKLGIQRTCRTIYHEVSHYFYSSRSFRIFPTHPGKYFKTKKPLLARLKPSARSLITSLELRLGPGWSKPPRGWVVTPALGLNECVNVRRLTVMVECDPSDGVFNGFRRSDGFYEEFSKTLLTEILNEMPWLDTVTFDAWSSVKKSGAMMRGLLDITVANNRKIRWGPERGWTDGPDEEEKASNLVLVPPASEFNTSSMGQCIDSRYPAFSAPTSR</sequence>
<dbReference type="PANTHER" id="PTHR42085:SF2">
    <property type="entry name" value="F-BOX DOMAIN-CONTAINING PROTEIN"/>
    <property type="match status" value="1"/>
</dbReference>
<evidence type="ECO:0000313" key="3">
    <source>
        <dbReference type="Proteomes" id="UP001230504"/>
    </source>
</evidence>
<dbReference type="PANTHER" id="PTHR42085">
    <property type="entry name" value="F-BOX DOMAIN-CONTAINING PROTEIN"/>
    <property type="match status" value="1"/>
</dbReference>
<dbReference type="EMBL" id="JAHLJV010000123">
    <property type="protein sequence ID" value="KAK1569790.1"/>
    <property type="molecule type" value="Genomic_DNA"/>
</dbReference>
<proteinExistence type="predicted"/>
<protein>
    <submittedName>
        <fullName evidence="2">Uncharacterized protein</fullName>
    </submittedName>
</protein>
<comment type="caution">
    <text evidence="2">The sequence shown here is derived from an EMBL/GenBank/DDBJ whole genome shotgun (WGS) entry which is preliminary data.</text>
</comment>
<dbReference type="Proteomes" id="UP001230504">
    <property type="component" value="Unassembled WGS sequence"/>
</dbReference>
<name>A0AAD8UWU1_9PEZI</name>